<evidence type="ECO:0000256" key="9">
    <source>
        <dbReference type="ARBA" id="ARBA00022777"/>
    </source>
</evidence>
<sequence>MKIIHALEEFHESKTPVILAAGCFDGLHIGHTAVIQKAIDRARAIGGEAWVFTFDPHPAKVLMPDRAPPLIFTTEQQSRQLQQMGVDGCILQPFTIEFMKQEPLDFFDNLCTCIPKLAGISVGEDWSFGRNRAGNAALLTKLCNERGMWFNAHEAVCWQAERVSSTRIREAIKLGHMNDAISMLGRPISTIGIVEHGEKIGRKLGYPTANIAPENDMLPPRGIYAAKLRVGQETYTAAAYIGHRGTFHENEPQVLEVYLLDTTDIDLYGQHVEVSYIEYIRGDEVFEDADKLKDQIVRDIEAIRRTLS</sequence>
<proteinExistence type="inferred from homology"/>
<dbReference type="PANTHER" id="PTHR22749">
    <property type="entry name" value="RIBOFLAVIN KINASE/FMN ADENYLYLTRANSFERASE"/>
    <property type="match status" value="1"/>
</dbReference>
<dbReference type="SUPFAM" id="SSF82114">
    <property type="entry name" value="Riboflavin kinase-like"/>
    <property type="match status" value="1"/>
</dbReference>
<evidence type="ECO:0000256" key="8">
    <source>
        <dbReference type="ARBA" id="ARBA00022741"/>
    </source>
</evidence>
<dbReference type="RefSeq" id="WP_136077991.1">
    <property type="nucleotide sequence ID" value="NZ_CAAHFG010000001.1"/>
</dbReference>
<keyword evidence="11 15" id="KW-0067">ATP-binding</keyword>
<keyword evidence="10 15" id="KW-0274">FAD</keyword>
<dbReference type="Gene3D" id="3.40.50.620">
    <property type="entry name" value="HUPs"/>
    <property type="match status" value="1"/>
</dbReference>
<dbReference type="GO" id="GO:0009398">
    <property type="term" value="P:FMN biosynthetic process"/>
    <property type="evidence" value="ECO:0007669"/>
    <property type="project" value="UniProtKB-UniRule"/>
</dbReference>
<evidence type="ECO:0000256" key="5">
    <source>
        <dbReference type="ARBA" id="ARBA00022643"/>
    </source>
</evidence>
<keyword evidence="12" id="KW-0511">Multifunctional enzyme</keyword>
<dbReference type="InterPro" id="IPR014729">
    <property type="entry name" value="Rossmann-like_a/b/a_fold"/>
</dbReference>
<dbReference type="Proteomes" id="UP000366872">
    <property type="component" value="Unassembled WGS sequence"/>
</dbReference>
<keyword evidence="9 15" id="KW-0418">Kinase</keyword>
<dbReference type="GO" id="GO:0003919">
    <property type="term" value="F:FMN adenylyltransferase activity"/>
    <property type="evidence" value="ECO:0007669"/>
    <property type="project" value="UniProtKB-UniRule"/>
</dbReference>
<dbReference type="GO" id="GO:0008531">
    <property type="term" value="F:riboflavin kinase activity"/>
    <property type="evidence" value="ECO:0007669"/>
    <property type="project" value="UniProtKB-UniRule"/>
</dbReference>
<dbReference type="InterPro" id="IPR015864">
    <property type="entry name" value="FAD_synthase"/>
</dbReference>
<dbReference type="EC" id="2.7.1.26" evidence="15"/>
<dbReference type="GO" id="GO:0005524">
    <property type="term" value="F:ATP binding"/>
    <property type="evidence" value="ECO:0007669"/>
    <property type="project" value="UniProtKB-UniRule"/>
</dbReference>
<keyword evidence="7 15" id="KW-0548">Nucleotidyltransferase</keyword>
<evidence type="ECO:0000313" key="17">
    <source>
        <dbReference type="EMBL" id="VGO12312.1"/>
    </source>
</evidence>
<keyword evidence="5 15" id="KW-0288">FMN</keyword>
<dbReference type="InterPro" id="IPR023465">
    <property type="entry name" value="Riboflavin_kinase_dom_sf"/>
</dbReference>
<evidence type="ECO:0000259" key="16">
    <source>
        <dbReference type="SMART" id="SM00904"/>
    </source>
</evidence>
<comment type="catalytic activity">
    <reaction evidence="14 15">
        <text>FMN + ATP + H(+) = FAD + diphosphate</text>
        <dbReference type="Rhea" id="RHEA:17237"/>
        <dbReference type="ChEBI" id="CHEBI:15378"/>
        <dbReference type="ChEBI" id="CHEBI:30616"/>
        <dbReference type="ChEBI" id="CHEBI:33019"/>
        <dbReference type="ChEBI" id="CHEBI:57692"/>
        <dbReference type="ChEBI" id="CHEBI:58210"/>
        <dbReference type="EC" id="2.7.7.2"/>
    </reaction>
</comment>
<evidence type="ECO:0000256" key="10">
    <source>
        <dbReference type="ARBA" id="ARBA00022827"/>
    </source>
</evidence>
<evidence type="ECO:0000313" key="18">
    <source>
        <dbReference type="Proteomes" id="UP000366872"/>
    </source>
</evidence>
<evidence type="ECO:0000256" key="1">
    <source>
        <dbReference type="ARBA" id="ARBA00002121"/>
    </source>
</evidence>
<reference evidence="17 18" key="1">
    <citation type="submission" date="2019-04" db="EMBL/GenBank/DDBJ databases">
        <authorList>
            <person name="Van Vliet M D."/>
        </authorList>
    </citation>
    <scope>NUCLEOTIDE SEQUENCE [LARGE SCALE GENOMIC DNA]</scope>
    <source>
        <strain evidence="17 18">F1</strain>
    </source>
</reference>
<dbReference type="SMART" id="SM00904">
    <property type="entry name" value="Flavokinase"/>
    <property type="match status" value="1"/>
</dbReference>
<keyword evidence="6 15" id="KW-0808">Transferase</keyword>
<dbReference type="CDD" id="cd02064">
    <property type="entry name" value="FAD_synthetase_N"/>
    <property type="match status" value="1"/>
</dbReference>
<accession>A0A6C2TXJ6</accession>
<evidence type="ECO:0000256" key="6">
    <source>
        <dbReference type="ARBA" id="ARBA00022679"/>
    </source>
</evidence>
<evidence type="ECO:0000256" key="4">
    <source>
        <dbReference type="ARBA" id="ARBA00022630"/>
    </source>
</evidence>
<evidence type="ECO:0000256" key="13">
    <source>
        <dbReference type="ARBA" id="ARBA00047880"/>
    </source>
</evidence>
<dbReference type="FunFam" id="3.40.50.620:FF:000021">
    <property type="entry name" value="Riboflavin biosynthesis protein"/>
    <property type="match status" value="1"/>
</dbReference>
<protein>
    <recommendedName>
        <fullName evidence="15">Riboflavin biosynthesis protein</fullName>
    </recommendedName>
    <domain>
        <recommendedName>
            <fullName evidence="15">Riboflavin kinase</fullName>
            <ecNumber evidence="15">2.7.1.26</ecNumber>
        </recommendedName>
        <alternativeName>
            <fullName evidence="15">Flavokinase</fullName>
        </alternativeName>
    </domain>
    <domain>
        <recommendedName>
            <fullName evidence="15">FMN adenylyltransferase</fullName>
            <ecNumber evidence="15">2.7.7.2</ecNumber>
        </recommendedName>
        <alternativeName>
            <fullName evidence="15">FAD pyrophosphorylase</fullName>
        </alternativeName>
        <alternativeName>
            <fullName evidence="15">FAD synthase</fullName>
        </alternativeName>
    </domain>
</protein>
<comment type="function">
    <text evidence="1">Catalyzes the phosphorylation of riboflavin to FMN followed by the adenylation of FMN to FAD.</text>
</comment>
<dbReference type="GO" id="GO:0009231">
    <property type="term" value="P:riboflavin biosynthetic process"/>
    <property type="evidence" value="ECO:0007669"/>
    <property type="project" value="InterPro"/>
</dbReference>
<comment type="catalytic activity">
    <reaction evidence="13 15">
        <text>riboflavin + ATP = FMN + ADP + H(+)</text>
        <dbReference type="Rhea" id="RHEA:14357"/>
        <dbReference type="ChEBI" id="CHEBI:15378"/>
        <dbReference type="ChEBI" id="CHEBI:30616"/>
        <dbReference type="ChEBI" id="CHEBI:57986"/>
        <dbReference type="ChEBI" id="CHEBI:58210"/>
        <dbReference type="ChEBI" id="CHEBI:456216"/>
        <dbReference type="EC" id="2.7.1.26"/>
    </reaction>
</comment>
<keyword evidence="8 15" id="KW-0547">Nucleotide-binding</keyword>
<gene>
    <name evidence="17" type="primary">ribF</name>
    <name evidence="17" type="ORF">PDESU_00863</name>
</gene>
<evidence type="ECO:0000256" key="2">
    <source>
        <dbReference type="ARBA" id="ARBA00004726"/>
    </source>
</evidence>
<evidence type="ECO:0000256" key="11">
    <source>
        <dbReference type="ARBA" id="ARBA00022840"/>
    </source>
</evidence>
<dbReference type="NCBIfam" id="TIGR00083">
    <property type="entry name" value="ribF"/>
    <property type="match status" value="1"/>
</dbReference>
<dbReference type="Gene3D" id="2.40.30.30">
    <property type="entry name" value="Riboflavin kinase-like"/>
    <property type="match status" value="1"/>
</dbReference>
<dbReference type="InterPro" id="IPR023468">
    <property type="entry name" value="Riboflavin_kinase"/>
</dbReference>
<evidence type="ECO:0000256" key="15">
    <source>
        <dbReference type="PIRNR" id="PIRNR004491"/>
    </source>
</evidence>
<dbReference type="InterPro" id="IPR015865">
    <property type="entry name" value="Riboflavin_kinase_bac/euk"/>
</dbReference>
<dbReference type="InterPro" id="IPR002606">
    <property type="entry name" value="Riboflavin_kinase_bac"/>
</dbReference>
<dbReference type="EMBL" id="CAAHFG010000001">
    <property type="protein sequence ID" value="VGO12312.1"/>
    <property type="molecule type" value="Genomic_DNA"/>
</dbReference>
<evidence type="ECO:0000256" key="12">
    <source>
        <dbReference type="ARBA" id="ARBA00023268"/>
    </source>
</evidence>
<feature type="domain" description="Riboflavin kinase" evidence="16">
    <location>
        <begin position="183"/>
        <end position="308"/>
    </location>
</feature>
<dbReference type="PANTHER" id="PTHR22749:SF6">
    <property type="entry name" value="RIBOFLAVIN KINASE"/>
    <property type="match status" value="1"/>
</dbReference>
<dbReference type="Pfam" id="PF01687">
    <property type="entry name" value="Flavokinase"/>
    <property type="match status" value="1"/>
</dbReference>
<comment type="similarity">
    <text evidence="15">Belongs to the ribF family.</text>
</comment>
<evidence type="ECO:0000256" key="7">
    <source>
        <dbReference type="ARBA" id="ARBA00022695"/>
    </source>
</evidence>
<keyword evidence="4 15" id="KW-0285">Flavoprotein</keyword>
<dbReference type="UniPathway" id="UPA00276">
    <property type="reaction ID" value="UER00406"/>
</dbReference>
<evidence type="ECO:0000256" key="3">
    <source>
        <dbReference type="ARBA" id="ARBA00005201"/>
    </source>
</evidence>
<dbReference type="EC" id="2.7.7.2" evidence="15"/>
<organism evidence="17 18">
    <name type="scientific">Pontiella desulfatans</name>
    <dbReference type="NCBI Taxonomy" id="2750659"/>
    <lineage>
        <taxon>Bacteria</taxon>
        <taxon>Pseudomonadati</taxon>
        <taxon>Kiritimatiellota</taxon>
        <taxon>Kiritimatiellia</taxon>
        <taxon>Kiritimatiellales</taxon>
        <taxon>Pontiellaceae</taxon>
        <taxon>Pontiella</taxon>
    </lineage>
</organism>
<evidence type="ECO:0000256" key="14">
    <source>
        <dbReference type="ARBA" id="ARBA00049494"/>
    </source>
</evidence>
<name>A0A6C2TXJ6_PONDE</name>
<dbReference type="GO" id="GO:0006747">
    <property type="term" value="P:FAD biosynthetic process"/>
    <property type="evidence" value="ECO:0007669"/>
    <property type="project" value="UniProtKB-UniRule"/>
</dbReference>
<dbReference type="Pfam" id="PF06574">
    <property type="entry name" value="FAD_syn"/>
    <property type="match status" value="1"/>
</dbReference>
<comment type="pathway">
    <text evidence="3 15">Cofactor biosynthesis; FMN biosynthesis; FMN from riboflavin (ATP route): step 1/1.</text>
</comment>
<dbReference type="SUPFAM" id="SSF52374">
    <property type="entry name" value="Nucleotidylyl transferase"/>
    <property type="match status" value="1"/>
</dbReference>
<keyword evidence="18" id="KW-1185">Reference proteome</keyword>
<dbReference type="AlphaFoldDB" id="A0A6C2TXJ6"/>
<dbReference type="PIRSF" id="PIRSF004491">
    <property type="entry name" value="FAD_Synth"/>
    <property type="match status" value="1"/>
</dbReference>
<comment type="pathway">
    <text evidence="2 15">Cofactor biosynthesis; FAD biosynthesis; FAD from FMN: step 1/1.</text>
</comment>
<dbReference type="UniPathway" id="UPA00277">
    <property type="reaction ID" value="UER00407"/>
</dbReference>